<evidence type="ECO:0000313" key="3">
    <source>
        <dbReference type="Proteomes" id="UP000886740"/>
    </source>
</evidence>
<dbReference type="InterPro" id="IPR014710">
    <property type="entry name" value="RmlC-like_jellyroll"/>
</dbReference>
<evidence type="ECO:0000259" key="1">
    <source>
        <dbReference type="PROSITE" id="PS50042"/>
    </source>
</evidence>
<dbReference type="EMBL" id="DXEL01000030">
    <property type="protein sequence ID" value="HIX74143.1"/>
    <property type="molecule type" value="Genomic_DNA"/>
</dbReference>
<dbReference type="AlphaFoldDB" id="A0A9D2BFH7"/>
<reference evidence="2" key="2">
    <citation type="submission" date="2021-04" db="EMBL/GenBank/DDBJ databases">
        <authorList>
            <person name="Gilroy R."/>
        </authorList>
    </citation>
    <scope>NUCLEOTIDE SEQUENCE</scope>
    <source>
        <strain evidence="2">ChiGjej6B6-14162</strain>
    </source>
</reference>
<dbReference type="Proteomes" id="UP000886740">
    <property type="component" value="Unassembled WGS sequence"/>
</dbReference>
<dbReference type="PROSITE" id="PS50042">
    <property type="entry name" value="CNMP_BINDING_3"/>
    <property type="match status" value="1"/>
</dbReference>
<evidence type="ECO:0000313" key="2">
    <source>
        <dbReference type="EMBL" id="HIX74143.1"/>
    </source>
</evidence>
<dbReference type="InterPro" id="IPR018490">
    <property type="entry name" value="cNMP-bd_dom_sf"/>
</dbReference>
<sequence length="191" mass="22177">MKELRTIMKNITDRMYPLPSEDLEKLISFVDYHEIAKGGKLLEVGSTAKSFFFVKKGLLRLYYYKNGHDVTELFACEGNVMSCFYSTFLGKPSRWAIEALEPTAYYQLSYQNLLSLLKESLAINGLYRRFLEINLVSAQLKADVCRFESARDRYIRFRREFPEIAKRASVNHIASYLLMAPESLSRIRGKL</sequence>
<dbReference type="Pfam" id="PF00027">
    <property type="entry name" value="cNMP_binding"/>
    <property type="match status" value="1"/>
</dbReference>
<comment type="caution">
    <text evidence="2">The sequence shown here is derived from an EMBL/GenBank/DDBJ whole genome shotgun (WGS) entry which is preliminary data.</text>
</comment>
<protein>
    <submittedName>
        <fullName evidence="2">Crp/Fnr family transcriptional regulator</fullName>
    </submittedName>
</protein>
<name>A0A9D2BFH7_9BACT</name>
<dbReference type="Gene3D" id="2.60.120.10">
    <property type="entry name" value="Jelly Rolls"/>
    <property type="match status" value="1"/>
</dbReference>
<organism evidence="2 3">
    <name type="scientific">Candidatus Parabacteroides intestinipullorum</name>
    <dbReference type="NCBI Taxonomy" id="2838723"/>
    <lineage>
        <taxon>Bacteria</taxon>
        <taxon>Pseudomonadati</taxon>
        <taxon>Bacteroidota</taxon>
        <taxon>Bacteroidia</taxon>
        <taxon>Bacteroidales</taxon>
        <taxon>Tannerellaceae</taxon>
        <taxon>Parabacteroides</taxon>
    </lineage>
</organism>
<dbReference type="SUPFAM" id="SSF51206">
    <property type="entry name" value="cAMP-binding domain-like"/>
    <property type="match status" value="1"/>
</dbReference>
<dbReference type="InterPro" id="IPR000595">
    <property type="entry name" value="cNMP-bd_dom"/>
</dbReference>
<proteinExistence type="predicted"/>
<dbReference type="CDD" id="cd00038">
    <property type="entry name" value="CAP_ED"/>
    <property type="match status" value="1"/>
</dbReference>
<gene>
    <name evidence="2" type="ORF">H9977_03760</name>
</gene>
<accession>A0A9D2BFH7</accession>
<reference evidence="2" key="1">
    <citation type="journal article" date="2021" name="PeerJ">
        <title>Extensive microbial diversity within the chicken gut microbiome revealed by metagenomics and culture.</title>
        <authorList>
            <person name="Gilroy R."/>
            <person name="Ravi A."/>
            <person name="Getino M."/>
            <person name="Pursley I."/>
            <person name="Horton D.L."/>
            <person name="Alikhan N.F."/>
            <person name="Baker D."/>
            <person name="Gharbi K."/>
            <person name="Hall N."/>
            <person name="Watson M."/>
            <person name="Adriaenssens E.M."/>
            <person name="Foster-Nyarko E."/>
            <person name="Jarju S."/>
            <person name="Secka A."/>
            <person name="Antonio M."/>
            <person name="Oren A."/>
            <person name="Chaudhuri R.R."/>
            <person name="La Ragione R."/>
            <person name="Hildebrand F."/>
            <person name="Pallen M.J."/>
        </authorList>
    </citation>
    <scope>NUCLEOTIDE SEQUENCE</scope>
    <source>
        <strain evidence="2">ChiGjej6B6-14162</strain>
    </source>
</reference>
<feature type="domain" description="Cyclic nucleotide-binding" evidence="1">
    <location>
        <begin position="14"/>
        <end position="117"/>
    </location>
</feature>